<keyword evidence="2" id="KW-1185">Reference proteome</keyword>
<dbReference type="AlphaFoldDB" id="A0A1L9SCS8"/>
<dbReference type="Proteomes" id="UP000184188">
    <property type="component" value="Unassembled WGS sequence"/>
</dbReference>
<sequence length="274" mass="30265">MIAIIVTLVVICLVALITPLAVLLPHHHPKRATVLFPLYIYPDNSSTWAPLFKQLDDYPTLNFTVVVNPDSGPGDAALPSQTYITQIERLNSYDNVQTVGYVRTRYATRNITVVEEEVGVYARWADNSSSLAMDGIFFDEVPSTYSAAAETYLNTIDAKVRAADGLNGNMVIHNPGTIPSSEFSTTANVTVVAEISYSKYLDTKSELAAMPSDRSKYAYLLHSMPSMTVQKLHSFLDTLDRRAEYLFVTTLSSNYYESFGPDLALFCDAMPTGS</sequence>
<dbReference type="RefSeq" id="XP_022579530.1">
    <property type="nucleotide sequence ID" value="XM_022729693.1"/>
</dbReference>
<name>A0A1L9SCS8_9EURO</name>
<dbReference type="GeneID" id="34616157"/>
<reference evidence="2" key="1">
    <citation type="journal article" date="2017" name="Genome Biol.">
        <title>Comparative genomics reveals high biological diversity and specific adaptations in the industrially and medically important fungal genus Aspergillus.</title>
        <authorList>
            <person name="de Vries R.P."/>
            <person name="Riley R."/>
            <person name="Wiebenga A."/>
            <person name="Aguilar-Osorio G."/>
            <person name="Amillis S."/>
            <person name="Uchima C.A."/>
            <person name="Anderluh G."/>
            <person name="Asadollahi M."/>
            <person name="Askin M."/>
            <person name="Barry K."/>
            <person name="Battaglia E."/>
            <person name="Bayram O."/>
            <person name="Benocci T."/>
            <person name="Braus-Stromeyer S.A."/>
            <person name="Caldana C."/>
            <person name="Canovas D."/>
            <person name="Cerqueira G.C."/>
            <person name="Chen F."/>
            <person name="Chen W."/>
            <person name="Choi C."/>
            <person name="Clum A."/>
            <person name="Dos Santos R.A."/>
            <person name="Damasio A.R."/>
            <person name="Diallinas G."/>
            <person name="Emri T."/>
            <person name="Fekete E."/>
            <person name="Flipphi M."/>
            <person name="Freyberg S."/>
            <person name="Gallo A."/>
            <person name="Gournas C."/>
            <person name="Habgood R."/>
            <person name="Hainaut M."/>
            <person name="Harispe M.L."/>
            <person name="Henrissat B."/>
            <person name="Hilden K.S."/>
            <person name="Hope R."/>
            <person name="Hossain A."/>
            <person name="Karabika E."/>
            <person name="Karaffa L."/>
            <person name="Karanyi Z."/>
            <person name="Krasevec N."/>
            <person name="Kuo A."/>
            <person name="Kusch H."/>
            <person name="LaButti K."/>
            <person name="Lagendijk E.L."/>
            <person name="Lapidus A."/>
            <person name="Levasseur A."/>
            <person name="Lindquist E."/>
            <person name="Lipzen A."/>
            <person name="Logrieco A.F."/>
            <person name="MacCabe A."/>
            <person name="Maekelae M.R."/>
            <person name="Malavazi I."/>
            <person name="Melin P."/>
            <person name="Meyer V."/>
            <person name="Mielnichuk N."/>
            <person name="Miskei M."/>
            <person name="Molnar A.P."/>
            <person name="Mule G."/>
            <person name="Ngan C.Y."/>
            <person name="Orejas M."/>
            <person name="Orosz E."/>
            <person name="Ouedraogo J.P."/>
            <person name="Overkamp K.M."/>
            <person name="Park H.-S."/>
            <person name="Perrone G."/>
            <person name="Piumi F."/>
            <person name="Punt P.J."/>
            <person name="Ram A.F."/>
            <person name="Ramon A."/>
            <person name="Rauscher S."/>
            <person name="Record E."/>
            <person name="Riano-Pachon D.M."/>
            <person name="Robert V."/>
            <person name="Roehrig J."/>
            <person name="Ruller R."/>
            <person name="Salamov A."/>
            <person name="Salih N.S."/>
            <person name="Samson R.A."/>
            <person name="Sandor E."/>
            <person name="Sanguinetti M."/>
            <person name="Schuetze T."/>
            <person name="Sepcic K."/>
            <person name="Shelest E."/>
            <person name="Sherlock G."/>
            <person name="Sophianopoulou V."/>
            <person name="Squina F.M."/>
            <person name="Sun H."/>
            <person name="Susca A."/>
            <person name="Todd R.B."/>
            <person name="Tsang A."/>
            <person name="Unkles S.E."/>
            <person name="van de Wiele N."/>
            <person name="van Rossen-Uffink D."/>
            <person name="Oliveira J.V."/>
            <person name="Vesth T.C."/>
            <person name="Visser J."/>
            <person name="Yu J.-H."/>
            <person name="Zhou M."/>
            <person name="Andersen M.R."/>
            <person name="Archer D.B."/>
            <person name="Baker S.E."/>
            <person name="Benoit I."/>
            <person name="Brakhage A.A."/>
            <person name="Braus G.H."/>
            <person name="Fischer R."/>
            <person name="Frisvad J.C."/>
            <person name="Goldman G.H."/>
            <person name="Houbraken J."/>
            <person name="Oakley B."/>
            <person name="Pocsi I."/>
            <person name="Scazzocchio C."/>
            <person name="Seiboth B."/>
            <person name="vanKuyk P.A."/>
            <person name="Wortman J."/>
            <person name="Dyer P.S."/>
            <person name="Grigoriev I.V."/>
        </authorList>
    </citation>
    <scope>NUCLEOTIDE SEQUENCE [LARGE SCALE GENOMIC DNA]</scope>
    <source>
        <strain evidence="2">CBS 506.65</strain>
    </source>
</reference>
<dbReference type="PANTHER" id="PTHR35040">
    <property type="match status" value="1"/>
</dbReference>
<dbReference type="Pfam" id="PF12138">
    <property type="entry name" value="Spherulin4"/>
    <property type="match status" value="1"/>
</dbReference>
<dbReference type="InterPro" id="IPR021986">
    <property type="entry name" value="Spherulin4"/>
</dbReference>
<dbReference type="OrthoDB" id="5342184at2759"/>
<accession>A0A1L9SCS8</accession>
<dbReference type="STRING" id="1073090.A0A1L9SCS8"/>
<evidence type="ECO:0008006" key="3">
    <source>
        <dbReference type="Google" id="ProtNLM"/>
    </source>
</evidence>
<organism evidence="1 2">
    <name type="scientific">Penicilliopsis zonata CBS 506.65</name>
    <dbReference type="NCBI Taxonomy" id="1073090"/>
    <lineage>
        <taxon>Eukaryota</taxon>
        <taxon>Fungi</taxon>
        <taxon>Dikarya</taxon>
        <taxon>Ascomycota</taxon>
        <taxon>Pezizomycotina</taxon>
        <taxon>Eurotiomycetes</taxon>
        <taxon>Eurotiomycetidae</taxon>
        <taxon>Eurotiales</taxon>
        <taxon>Aspergillaceae</taxon>
        <taxon>Penicilliopsis</taxon>
    </lineage>
</organism>
<dbReference type="VEuPathDB" id="FungiDB:ASPZODRAFT_70711"/>
<protein>
    <recommendedName>
        <fullName evidence="3">Spherulin 4-like cell surface protein</fullName>
    </recommendedName>
</protein>
<evidence type="ECO:0000313" key="2">
    <source>
        <dbReference type="Proteomes" id="UP000184188"/>
    </source>
</evidence>
<dbReference type="EMBL" id="KV878346">
    <property type="protein sequence ID" value="OJJ45020.1"/>
    <property type="molecule type" value="Genomic_DNA"/>
</dbReference>
<dbReference type="PANTHER" id="PTHR35040:SF9">
    <property type="entry name" value="4-LIKE CELL SURFACE PROTEIN, PUTATIVE (AFU_ORTHOLOGUE AFUA_4G14080)-RELATED"/>
    <property type="match status" value="1"/>
</dbReference>
<gene>
    <name evidence="1" type="ORF">ASPZODRAFT_70711</name>
</gene>
<proteinExistence type="predicted"/>
<evidence type="ECO:0000313" key="1">
    <source>
        <dbReference type="EMBL" id="OJJ45020.1"/>
    </source>
</evidence>